<dbReference type="Proteomes" id="UP000199634">
    <property type="component" value="Unassembled WGS sequence"/>
</dbReference>
<keyword evidence="1" id="KW-1133">Transmembrane helix</keyword>
<dbReference type="STRING" id="1159016.SAMN02927937_00220"/>
<dbReference type="AlphaFoldDB" id="A0A1H6JBY9"/>
<evidence type="ECO:0000256" key="1">
    <source>
        <dbReference type="SAM" id="Phobius"/>
    </source>
</evidence>
<feature type="transmembrane region" description="Helical" evidence="1">
    <location>
        <begin position="64"/>
        <end position="83"/>
    </location>
</feature>
<keyword evidence="1" id="KW-0472">Membrane</keyword>
<gene>
    <name evidence="2" type="ORF">SAMN02927937_00220</name>
</gene>
<protein>
    <submittedName>
        <fullName evidence="2">Uncharacterized protein</fullName>
    </submittedName>
</protein>
<keyword evidence="3" id="KW-1185">Reference proteome</keyword>
<feature type="transmembrane region" description="Helical" evidence="1">
    <location>
        <begin position="104"/>
        <end position="124"/>
    </location>
</feature>
<feature type="transmembrane region" description="Helical" evidence="1">
    <location>
        <begin position="35"/>
        <end position="58"/>
    </location>
</feature>
<proteinExistence type="predicted"/>
<evidence type="ECO:0000313" key="2">
    <source>
        <dbReference type="EMBL" id="SEH56559.1"/>
    </source>
</evidence>
<keyword evidence="1" id="KW-0812">Transmembrane</keyword>
<name>A0A1H6JBY9_9FLAO</name>
<organism evidence="2 3">
    <name type="scientific">Paenimyroides marinum</name>
    <dbReference type="NCBI Taxonomy" id="1159016"/>
    <lineage>
        <taxon>Bacteria</taxon>
        <taxon>Pseudomonadati</taxon>
        <taxon>Bacteroidota</taxon>
        <taxon>Flavobacteriia</taxon>
        <taxon>Flavobacteriales</taxon>
        <taxon>Flavobacteriaceae</taxon>
        <taxon>Paenimyroides</taxon>
    </lineage>
</organism>
<reference evidence="2 3" key="1">
    <citation type="submission" date="2016-10" db="EMBL/GenBank/DDBJ databases">
        <authorList>
            <person name="de Groot N.N."/>
        </authorList>
    </citation>
    <scope>NUCLEOTIDE SEQUENCE [LARGE SCALE GENOMIC DNA]</scope>
    <source>
        <strain evidence="2 3">CGMCC 1.10825</strain>
    </source>
</reference>
<accession>A0A1H6JBY9</accession>
<dbReference type="EMBL" id="FNXE01000002">
    <property type="protein sequence ID" value="SEH56559.1"/>
    <property type="molecule type" value="Genomic_DNA"/>
</dbReference>
<evidence type="ECO:0000313" key="3">
    <source>
        <dbReference type="Proteomes" id="UP000199634"/>
    </source>
</evidence>
<sequence length="128" mass="15308">MNIIFFLKNFWIDFFAANHSRLMKNASYETPISTLLHLSFTQAVNFNTIFILILHFLFEVKLNFVILFSPIVIIALINSYYFYNKLNSRQRAEIINRKPNYKRLIYDMYDVFSTLLFIASLVLVSKYR</sequence>